<dbReference type="HOGENOM" id="CLU_2419201_0_0_1"/>
<feature type="domain" description="Protein kinase" evidence="1">
    <location>
        <begin position="1"/>
        <end position="92"/>
    </location>
</feature>
<evidence type="ECO:0000313" key="3">
    <source>
        <dbReference type="Proteomes" id="UP000054248"/>
    </source>
</evidence>
<keyword evidence="3" id="KW-1185">Reference proteome</keyword>
<reference evidence="3" key="2">
    <citation type="submission" date="2015-01" db="EMBL/GenBank/DDBJ databases">
        <title>Evolutionary Origins and Diversification of the Mycorrhizal Mutualists.</title>
        <authorList>
            <consortium name="DOE Joint Genome Institute"/>
            <consortium name="Mycorrhizal Genomics Consortium"/>
            <person name="Kohler A."/>
            <person name="Kuo A."/>
            <person name="Nagy L.G."/>
            <person name="Floudas D."/>
            <person name="Copeland A."/>
            <person name="Barry K.W."/>
            <person name="Cichocki N."/>
            <person name="Veneault-Fourrey C."/>
            <person name="LaButti K."/>
            <person name="Lindquist E.A."/>
            <person name="Lipzen A."/>
            <person name="Lundell T."/>
            <person name="Morin E."/>
            <person name="Murat C."/>
            <person name="Riley R."/>
            <person name="Ohm R."/>
            <person name="Sun H."/>
            <person name="Tunlid A."/>
            <person name="Henrissat B."/>
            <person name="Grigoriev I.V."/>
            <person name="Hibbett D.S."/>
            <person name="Martin F."/>
        </authorList>
    </citation>
    <scope>NUCLEOTIDE SEQUENCE [LARGE SCALE GENOMIC DNA]</scope>
    <source>
        <strain evidence="3">MUT 4182</strain>
    </source>
</reference>
<organism evidence="2 3">
    <name type="scientific">Tulasnella calospora MUT 4182</name>
    <dbReference type="NCBI Taxonomy" id="1051891"/>
    <lineage>
        <taxon>Eukaryota</taxon>
        <taxon>Fungi</taxon>
        <taxon>Dikarya</taxon>
        <taxon>Basidiomycota</taxon>
        <taxon>Agaricomycotina</taxon>
        <taxon>Agaricomycetes</taxon>
        <taxon>Cantharellales</taxon>
        <taxon>Tulasnellaceae</taxon>
        <taxon>Tulasnella</taxon>
    </lineage>
</organism>
<evidence type="ECO:0000313" key="2">
    <source>
        <dbReference type="EMBL" id="KIO17100.1"/>
    </source>
</evidence>
<accession>A0A0C3PR48</accession>
<dbReference type="Proteomes" id="UP000054248">
    <property type="component" value="Unassembled WGS sequence"/>
</dbReference>
<gene>
    <name evidence="2" type="ORF">M407DRAFT_85297</name>
</gene>
<dbReference type="Pfam" id="PF00069">
    <property type="entry name" value="Pkinase"/>
    <property type="match status" value="1"/>
</dbReference>
<evidence type="ECO:0000259" key="1">
    <source>
        <dbReference type="PROSITE" id="PS50011"/>
    </source>
</evidence>
<dbReference type="AlphaFoldDB" id="A0A0C3PR48"/>
<protein>
    <recommendedName>
        <fullName evidence="1">Protein kinase domain-containing protein</fullName>
    </recommendedName>
</protein>
<dbReference type="Gene3D" id="1.10.510.10">
    <property type="entry name" value="Transferase(Phosphotransferase) domain 1"/>
    <property type="match status" value="1"/>
</dbReference>
<sequence>GLEYLHSRKPPICHGDLKSLNILVSSSYRAIITDFGSARVLDDLAERVVPGDHSVATRGDPIGEEAKIQVGATGNLWRTFVTKNKSNSPWTR</sequence>
<dbReference type="InterPro" id="IPR000719">
    <property type="entry name" value="Prot_kinase_dom"/>
</dbReference>
<dbReference type="PROSITE" id="PS00108">
    <property type="entry name" value="PROTEIN_KINASE_ST"/>
    <property type="match status" value="1"/>
</dbReference>
<dbReference type="PROSITE" id="PS50011">
    <property type="entry name" value="PROTEIN_KINASE_DOM"/>
    <property type="match status" value="1"/>
</dbReference>
<dbReference type="InterPro" id="IPR008271">
    <property type="entry name" value="Ser/Thr_kinase_AS"/>
</dbReference>
<dbReference type="GO" id="GO:0004672">
    <property type="term" value="F:protein kinase activity"/>
    <property type="evidence" value="ECO:0007669"/>
    <property type="project" value="InterPro"/>
</dbReference>
<dbReference type="SUPFAM" id="SSF56112">
    <property type="entry name" value="Protein kinase-like (PK-like)"/>
    <property type="match status" value="1"/>
</dbReference>
<name>A0A0C3PR48_9AGAM</name>
<dbReference type="OrthoDB" id="2758211at2759"/>
<reference evidence="2 3" key="1">
    <citation type="submission" date="2014-04" db="EMBL/GenBank/DDBJ databases">
        <authorList>
            <consortium name="DOE Joint Genome Institute"/>
            <person name="Kuo A."/>
            <person name="Girlanda M."/>
            <person name="Perotto S."/>
            <person name="Kohler A."/>
            <person name="Nagy L.G."/>
            <person name="Floudas D."/>
            <person name="Copeland A."/>
            <person name="Barry K.W."/>
            <person name="Cichocki N."/>
            <person name="Veneault-Fourrey C."/>
            <person name="LaButti K."/>
            <person name="Lindquist E.A."/>
            <person name="Lipzen A."/>
            <person name="Lundell T."/>
            <person name="Morin E."/>
            <person name="Murat C."/>
            <person name="Sun H."/>
            <person name="Tunlid A."/>
            <person name="Henrissat B."/>
            <person name="Grigoriev I.V."/>
            <person name="Hibbett D.S."/>
            <person name="Martin F."/>
            <person name="Nordberg H.P."/>
            <person name="Cantor M.N."/>
            <person name="Hua S.X."/>
        </authorList>
    </citation>
    <scope>NUCLEOTIDE SEQUENCE [LARGE SCALE GENOMIC DNA]</scope>
    <source>
        <strain evidence="2 3">MUT 4182</strain>
    </source>
</reference>
<proteinExistence type="predicted"/>
<feature type="non-terminal residue" evidence="2">
    <location>
        <position position="1"/>
    </location>
</feature>
<dbReference type="InterPro" id="IPR011009">
    <property type="entry name" value="Kinase-like_dom_sf"/>
</dbReference>
<dbReference type="EMBL" id="KN823430">
    <property type="protein sequence ID" value="KIO17100.1"/>
    <property type="molecule type" value="Genomic_DNA"/>
</dbReference>
<dbReference type="GO" id="GO:0005524">
    <property type="term" value="F:ATP binding"/>
    <property type="evidence" value="ECO:0007669"/>
    <property type="project" value="InterPro"/>
</dbReference>